<dbReference type="Proteomes" id="UP000256763">
    <property type="component" value="Unassembled WGS sequence"/>
</dbReference>
<dbReference type="Pfam" id="PF14334">
    <property type="entry name" value="DUF4390"/>
    <property type="match status" value="1"/>
</dbReference>
<evidence type="ECO:0000256" key="1">
    <source>
        <dbReference type="SAM" id="SignalP"/>
    </source>
</evidence>
<feature type="signal peptide" evidence="1">
    <location>
        <begin position="1"/>
        <end position="24"/>
    </location>
</feature>
<keyword evidence="3" id="KW-1185">Reference proteome</keyword>
<evidence type="ECO:0000313" key="2">
    <source>
        <dbReference type="EMBL" id="RFA32008.1"/>
    </source>
</evidence>
<reference evidence="3" key="1">
    <citation type="submission" date="2017-05" db="EMBL/GenBank/DDBJ databases">
        <authorList>
            <person name="Sharma S."/>
            <person name="Sidhu C."/>
            <person name="Pinnaka A.K."/>
        </authorList>
    </citation>
    <scope>NUCLEOTIDE SEQUENCE [LARGE SCALE GENOMIC DNA]</scope>
    <source>
        <strain evidence="3">AK93</strain>
    </source>
</reference>
<dbReference type="EMBL" id="NFZW01000036">
    <property type="protein sequence ID" value="RFA32008.1"/>
    <property type="molecule type" value="Genomic_DNA"/>
</dbReference>
<protein>
    <recommendedName>
        <fullName evidence="4">DUF4390 domain-containing protein</fullName>
    </recommendedName>
</protein>
<sequence>MRWRPVLAVLAVLACSMFASNAFGDDAGFRVLDGDISLIDDVYYLNTRVDYQLSDAAREAMHSGLPLTFELQIEVERPRPWIWNQSVASLSQRYRLRYHDLSGRYILTNLNSGESRSFAFESAVLQAVGTVDALPLIDRRLLDEGEVYEVRVRARLDVNGLPQPLRAIAMVSRQWRLASEWVSWRLQV</sequence>
<evidence type="ECO:0008006" key="4">
    <source>
        <dbReference type="Google" id="ProtNLM"/>
    </source>
</evidence>
<dbReference type="PROSITE" id="PS51257">
    <property type="entry name" value="PROKAR_LIPOPROTEIN"/>
    <property type="match status" value="1"/>
</dbReference>
<feature type="chain" id="PRO_5017700585" description="DUF4390 domain-containing protein" evidence="1">
    <location>
        <begin position="25"/>
        <end position="188"/>
    </location>
</feature>
<dbReference type="AlphaFoldDB" id="A0A3E0WGX5"/>
<organism evidence="2 3">
    <name type="scientific">Alkalilimnicola ehrlichii</name>
    <dbReference type="NCBI Taxonomy" id="351052"/>
    <lineage>
        <taxon>Bacteria</taxon>
        <taxon>Pseudomonadati</taxon>
        <taxon>Pseudomonadota</taxon>
        <taxon>Gammaproteobacteria</taxon>
        <taxon>Chromatiales</taxon>
        <taxon>Ectothiorhodospiraceae</taxon>
        <taxon>Alkalilimnicola</taxon>
    </lineage>
</organism>
<name>A0A3E0WGX5_9GAMM</name>
<keyword evidence="1" id="KW-0732">Signal</keyword>
<dbReference type="InterPro" id="IPR025500">
    <property type="entry name" value="DUF4390"/>
</dbReference>
<accession>A0A3E0WGX5</accession>
<evidence type="ECO:0000313" key="3">
    <source>
        <dbReference type="Proteomes" id="UP000256763"/>
    </source>
</evidence>
<gene>
    <name evidence="2" type="ORF">CAL65_20865</name>
</gene>
<comment type="caution">
    <text evidence="2">The sequence shown here is derived from an EMBL/GenBank/DDBJ whole genome shotgun (WGS) entry which is preliminary data.</text>
</comment>
<proteinExistence type="predicted"/>